<evidence type="ECO:0000313" key="1">
    <source>
        <dbReference type="EMBL" id="CAE7276984.1"/>
    </source>
</evidence>
<evidence type="ECO:0000313" key="2">
    <source>
        <dbReference type="Proteomes" id="UP000649617"/>
    </source>
</evidence>
<keyword evidence="2" id="KW-1185">Reference proteome</keyword>
<name>A0A812MP18_SYMPI</name>
<dbReference type="EMBL" id="CAJNIZ010009169">
    <property type="protein sequence ID" value="CAE7276984.1"/>
    <property type="molecule type" value="Genomic_DNA"/>
</dbReference>
<gene>
    <name evidence="1" type="ORF">SPIL2461_LOCUS6182</name>
</gene>
<feature type="non-terminal residue" evidence="1">
    <location>
        <position position="1"/>
    </location>
</feature>
<dbReference type="AlphaFoldDB" id="A0A812MP18"/>
<organism evidence="1 2">
    <name type="scientific">Symbiodinium pilosum</name>
    <name type="common">Dinoflagellate</name>
    <dbReference type="NCBI Taxonomy" id="2952"/>
    <lineage>
        <taxon>Eukaryota</taxon>
        <taxon>Sar</taxon>
        <taxon>Alveolata</taxon>
        <taxon>Dinophyceae</taxon>
        <taxon>Suessiales</taxon>
        <taxon>Symbiodiniaceae</taxon>
        <taxon>Symbiodinium</taxon>
    </lineage>
</organism>
<dbReference type="OrthoDB" id="10481477at2759"/>
<reference evidence="1" key="1">
    <citation type="submission" date="2021-02" db="EMBL/GenBank/DDBJ databases">
        <authorList>
            <person name="Dougan E. K."/>
            <person name="Rhodes N."/>
            <person name="Thang M."/>
            <person name="Chan C."/>
        </authorList>
    </citation>
    <scope>NUCLEOTIDE SEQUENCE</scope>
</reference>
<proteinExistence type="predicted"/>
<sequence length="198" mass="22586">MKVCLEILWSESPKPPNTFKNKAGYLIATLAFPWRPKAQPPQPASKMTFPKESSIVEPLDAPQVPTALSDFEAALQRLRSLHEQSLFQLQAKLFKAKPDDVACEGAATWRPERRVTFEESQLKAQKDQNAEVVVETTLPEAKIEAPDQEEEKAESYDRIRLSQIDLNNKLMELDQEFARSTGTRFFQIERSEISVSYM</sequence>
<protein>
    <submittedName>
        <fullName evidence="1">Uncharacterized protein</fullName>
    </submittedName>
</protein>
<dbReference type="Proteomes" id="UP000649617">
    <property type="component" value="Unassembled WGS sequence"/>
</dbReference>
<accession>A0A812MP18</accession>
<comment type="caution">
    <text evidence="1">The sequence shown here is derived from an EMBL/GenBank/DDBJ whole genome shotgun (WGS) entry which is preliminary data.</text>
</comment>